<reference evidence="4" key="1">
    <citation type="submission" date="2016-10" db="EMBL/GenBank/DDBJ databases">
        <authorList>
            <person name="Varghese N."/>
            <person name="Submissions S."/>
        </authorList>
    </citation>
    <scope>NUCLEOTIDE SEQUENCE [LARGE SCALE GENOMIC DNA]</scope>
    <source>
        <strain evidence="4">DSM 45413</strain>
    </source>
</reference>
<keyword evidence="1" id="KW-0677">Repeat</keyword>
<dbReference type="InterPro" id="IPR036628">
    <property type="entry name" value="Clp_N_dom_sf"/>
</dbReference>
<dbReference type="RefSeq" id="WP_091942347.1">
    <property type="nucleotide sequence ID" value="NZ_FOEE01000004.1"/>
</dbReference>
<dbReference type="AlphaFoldDB" id="A0A1H8SCA1"/>
<dbReference type="PROSITE" id="PS51903">
    <property type="entry name" value="CLP_R"/>
    <property type="match status" value="1"/>
</dbReference>
<evidence type="ECO:0000313" key="3">
    <source>
        <dbReference type="EMBL" id="SEO75888.1"/>
    </source>
</evidence>
<dbReference type="Pfam" id="PF02861">
    <property type="entry name" value="Clp_N"/>
    <property type="match status" value="1"/>
</dbReference>
<evidence type="ECO:0000256" key="1">
    <source>
        <dbReference type="PROSITE-ProRule" id="PRU01251"/>
    </source>
</evidence>
<evidence type="ECO:0000259" key="2">
    <source>
        <dbReference type="PROSITE" id="PS51903"/>
    </source>
</evidence>
<sequence length="166" mass="16783">MGLVRAIRDIRTIKRLLTGAEAEARSAGEAVPGPEHLLLSAAALPDGSAARALARLGTDAAALRSAVAATHAEALTDLGLEAGTAPAPALATPAAGPMRTSPQAQQVFQRAVELSKRASPAGLRGVHVLAAVGELERGTAVRALRRLGVEPGQVTAAARAEEDVLA</sequence>
<proteinExistence type="predicted"/>
<name>A0A1H8SCA1_9ACTN</name>
<gene>
    <name evidence="3" type="ORF">SAMN05660991_01569</name>
</gene>
<accession>A0A1H8SCA1</accession>
<organism evidence="3 4">
    <name type="scientific">Trujillonella endophytica</name>
    <dbReference type="NCBI Taxonomy" id="673521"/>
    <lineage>
        <taxon>Bacteria</taxon>
        <taxon>Bacillati</taxon>
        <taxon>Actinomycetota</taxon>
        <taxon>Actinomycetes</taxon>
        <taxon>Geodermatophilales</taxon>
        <taxon>Geodermatophilaceae</taxon>
        <taxon>Trujillonella</taxon>
    </lineage>
</organism>
<feature type="domain" description="Clp R" evidence="2">
    <location>
        <begin position="6"/>
        <end position="166"/>
    </location>
</feature>
<dbReference type="SUPFAM" id="SSF81923">
    <property type="entry name" value="Double Clp-N motif"/>
    <property type="match status" value="2"/>
</dbReference>
<evidence type="ECO:0000313" key="4">
    <source>
        <dbReference type="Proteomes" id="UP000198960"/>
    </source>
</evidence>
<dbReference type="Gene3D" id="1.10.1780.10">
    <property type="entry name" value="Clp, N-terminal domain"/>
    <property type="match status" value="1"/>
</dbReference>
<dbReference type="OrthoDB" id="5115007at2"/>
<protein>
    <submittedName>
        <fullName evidence="3">Clp amino terminal domain-containing protein, pathogenicity island component</fullName>
    </submittedName>
</protein>
<dbReference type="InterPro" id="IPR004176">
    <property type="entry name" value="Clp_R_N"/>
</dbReference>
<keyword evidence="4" id="KW-1185">Reference proteome</keyword>
<dbReference type="Proteomes" id="UP000198960">
    <property type="component" value="Unassembled WGS sequence"/>
</dbReference>
<dbReference type="EMBL" id="FOEE01000004">
    <property type="protein sequence ID" value="SEO75888.1"/>
    <property type="molecule type" value="Genomic_DNA"/>
</dbReference>
<dbReference type="STRING" id="673521.SAMN05660991_01569"/>